<evidence type="ECO:0000256" key="5">
    <source>
        <dbReference type="RuleBase" id="RU003495"/>
    </source>
</evidence>
<dbReference type="Gene3D" id="3.30.70.1070">
    <property type="entry name" value="Sporulation related repeat"/>
    <property type="match status" value="1"/>
</dbReference>
<proteinExistence type="inferred from homology"/>
<feature type="region of interest" description="Disordered" evidence="6">
    <location>
        <begin position="60"/>
        <end position="87"/>
    </location>
</feature>
<name>A0A8B6X8W0_9BURK</name>
<feature type="domain" description="SPOR" evidence="7">
    <location>
        <begin position="354"/>
        <end position="433"/>
    </location>
</feature>
<evidence type="ECO:0000313" key="8">
    <source>
        <dbReference type="Proteomes" id="UP000675920"/>
    </source>
</evidence>
<dbReference type="NCBIfam" id="TIGR00413">
    <property type="entry name" value="rlpA"/>
    <property type="match status" value="1"/>
</dbReference>
<dbReference type="AlphaFoldDB" id="A0A8B6X8W0"/>
<dbReference type="GO" id="GO:0071555">
    <property type="term" value="P:cell wall organization"/>
    <property type="evidence" value="ECO:0007669"/>
    <property type="project" value="UniProtKB-KW"/>
</dbReference>
<accession>A0A8B6X8W0</accession>
<evidence type="ECO:0000256" key="1">
    <source>
        <dbReference type="ARBA" id="ARBA00022729"/>
    </source>
</evidence>
<dbReference type="InterPro" id="IPR036680">
    <property type="entry name" value="SPOR-like_sf"/>
</dbReference>
<dbReference type="HAMAP" id="MF_02071">
    <property type="entry name" value="RlpA"/>
    <property type="match status" value="1"/>
</dbReference>
<dbReference type="RefSeq" id="WP_051378083.1">
    <property type="nucleotide sequence ID" value="NZ_AXWS01000007.1"/>
</dbReference>
<dbReference type="CDD" id="cd22268">
    <property type="entry name" value="DPBB_RlpA-like"/>
    <property type="match status" value="1"/>
</dbReference>
<reference evidence="9" key="1">
    <citation type="submission" date="2025-08" db="UniProtKB">
        <authorList>
            <consortium name="RefSeq"/>
        </authorList>
    </citation>
    <scope>IDENTIFICATION</scope>
</reference>
<evidence type="ECO:0000256" key="2">
    <source>
        <dbReference type="ARBA" id="ARBA00023239"/>
    </source>
</evidence>
<evidence type="ECO:0000313" key="9">
    <source>
        <dbReference type="RefSeq" id="WP_051378083.1"/>
    </source>
</evidence>
<dbReference type="InterPro" id="IPR012997">
    <property type="entry name" value="RplA"/>
</dbReference>
<dbReference type="GO" id="GO:0000270">
    <property type="term" value="P:peptidoglycan metabolic process"/>
    <property type="evidence" value="ECO:0007669"/>
    <property type="project" value="UniProtKB-UniRule"/>
</dbReference>
<dbReference type="Pfam" id="PF05036">
    <property type="entry name" value="SPOR"/>
    <property type="match status" value="1"/>
</dbReference>
<dbReference type="OrthoDB" id="9779128at2"/>
<keyword evidence="1" id="KW-0732">Signal</keyword>
<dbReference type="SUPFAM" id="SSF110997">
    <property type="entry name" value="Sporulation related repeat"/>
    <property type="match status" value="1"/>
</dbReference>
<gene>
    <name evidence="4" type="primary">rlpA</name>
</gene>
<dbReference type="Proteomes" id="UP000675920">
    <property type="component" value="Unplaced"/>
</dbReference>
<dbReference type="GO" id="GO:0008932">
    <property type="term" value="F:lytic endotransglycosylase activity"/>
    <property type="evidence" value="ECO:0007669"/>
    <property type="project" value="UniProtKB-UniRule"/>
</dbReference>
<feature type="region of interest" description="Disordered" evidence="6">
    <location>
        <begin position="244"/>
        <end position="289"/>
    </location>
</feature>
<dbReference type="Gene3D" id="2.40.40.10">
    <property type="entry name" value="RlpA-like domain"/>
    <property type="match status" value="1"/>
</dbReference>
<comment type="similarity">
    <text evidence="4 5">Belongs to the RlpA family.</text>
</comment>
<dbReference type="GO" id="GO:0042834">
    <property type="term" value="F:peptidoglycan binding"/>
    <property type="evidence" value="ECO:0007669"/>
    <property type="project" value="InterPro"/>
</dbReference>
<dbReference type="Pfam" id="PF03330">
    <property type="entry name" value="DPBB_1"/>
    <property type="match status" value="1"/>
</dbReference>
<evidence type="ECO:0000256" key="6">
    <source>
        <dbReference type="SAM" id="MobiDB-lite"/>
    </source>
</evidence>
<dbReference type="InterPro" id="IPR009009">
    <property type="entry name" value="RlpA-like_DPBB"/>
</dbReference>
<dbReference type="InterPro" id="IPR007730">
    <property type="entry name" value="SPOR-like_dom"/>
</dbReference>
<dbReference type="PANTHER" id="PTHR34183:SF1">
    <property type="entry name" value="ENDOLYTIC PEPTIDOGLYCAN TRANSGLYCOSYLASE RLPA"/>
    <property type="match status" value="1"/>
</dbReference>
<sequence>MPKPPAPPFFTARAVSGIGARASLGTRASASLGIRASAGATRLPALLALAAAIALAGCSTAPKSSSGGGWSSGMKRGGGDYRKDGPSDASLAELAALPDPLPAVEPLKTGTMKPYTVMGRDYRPMTTLAPYSEEGVASWYGRQFHGLPTASGETYDMHALTAAHTTLPIPSWARVTNLRNGRSTILRINDRGPFKDDRLLDLSYAAAAKLDVVRTGSAPVRVELLLPAEIARIREERAADPQLAFGGGQRAPLPVASRAPAVARDADDGRAATRTARNTDNPGATDDGRITRIAATPAVPVAASARGGPDGDVPSVAPAVGQPMGGDEIAVIALPAVVPAPAPAEGTTRADFPRDPAASTWLQLGAFSSRENAEAARSRALPRLGALGERTRVVQLGRLYRVHVGPFASKEDAGAAREQLASMLGERPVIVDLP</sequence>
<evidence type="ECO:0000256" key="4">
    <source>
        <dbReference type="HAMAP-Rule" id="MF_02071"/>
    </source>
</evidence>
<comment type="function">
    <text evidence="4">Lytic transglycosylase with a strong preference for naked glycan strands that lack stem peptides.</text>
</comment>
<organism evidence="8 9">
    <name type="scientific">Derxia gummosa DSM 723</name>
    <dbReference type="NCBI Taxonomy" id="1121388"/>
    <lineage>
        <taxon>Bacteria</taxon>
        <taxon>Pseudomonadati</taxon>
        <taxon>Pseudomonadota</taxon>
        <taxon>Betaproteobacteria</taxon>
        <taxon>Burkholderiales</taxon>
        <taxon>Alcaligenaceae</taxon>
        <taxon>Derxia</taxon>
    </lineage>
</organism>
<feature type="compositionally biased region" description="Basic and acidic residues" evidence="6">
    <location>
        <begin position="77"/>
        <end position="86"/>
    </location>
</feature>
<keyword evidence="8" id="KW-1185">Reference proteome</keyword>
<evidence type="ECO:0000259" key="7">
    <source>
        <dbReference type="PROSITE" id="PS51724"/>
    </source>
</evidence>
<feature type="compositionally biased region" description="Low complexity" evidence="6">
    <location>
        <begin position="250"/>
        <end position="263"/>
    </location>
</feature>
<keyword evidence="2 4" id="KW-0456">Lyase</keyword>
<keyword evidence="3 4" id="KW-0961">Cell wall biogenesis/degradation</keyword>
<dbReference type="EC" id="4.2.2.-" evidence="4"/>
<evidence type="ECO:0000256" key="3">
    <source>
        <dbReference type="ARBA" id="ARBA00023316"/>
    </source>
</evidence>
<dbReference type="PROSITE" id="PS51724">
    <property type="entry name" value="SPOR"/>
    <property type="match status" value="1"/>
</dbReference>
<dbReference type="InterPro" id="IPR034718">
    <property type="entry name" value="RlpA"/>
</dbReference>
<protein>
    <recommendedName>
        <fullName evidence="4">Endolytic peptidoglycan transglycosylase RlpA</fullName>
        <ecNumber evidence="4">4.2.2.-</ecNumber>
    </recommendedName>
</protein>
<dbReference type="SUPFAM" id="SSF50685">
    <property type="entry name" value="Barwin-like endoglucanases"/>
    <property type="match status" value="1"/>
</dbReference>
<dbReference type="PANTHER" id="PTHR34183">
    <property type="entry name" value="ENDOLYTIC PEPTIDOGLYCAN TRANSGLYCOSYLASE RLPA"/>
    <property type="match status" value="1"/>
</dbReference>
<dbReference type="InterPro" id="IPR036908">
    <property type="entry name" value="RlpA-like_sf"/>
</dbReference>